<gene>
    <name evidence="1" type="ORF">MED92_04999</name>
</gene>
<sequence length="174" mass="19926">MAADFTTPMKLKNDLWDFALLFYQHPGIESLCLKLQDQYGLSINRLIMACWAGLKGKELNEAVFESSAEQWKNQITQPLREVRYKVRQAKADTPELEACYAALRKAELACEQVELALLYEVVEGIPESEILEATVEKNLYQYLNFCKQPIDNLLEADIQTLVRAAKTYLGTNMR</sequence>
<organism evidence="1 2">
    <name type="scientific">Neptuniibacter caesariensis</name>
    <dbReference type="NCBI Taxonomy" id="207954"/>
    <lineage>
        <taxon>Bacteria</taxon>
        <taxon>Pseudomonadati</taxon>
        <taxon>Pseudomonadota</taxon>
        <taxon>Gammaproteobacteria</taxon>
        <taxon>Oceanospirillales</taxon>
        <taxon>Oceanospirillaceae</taxon>
        <taxon>Neptuniibacter</taxon>
    </lineage>
</organism>
<dbReference type="RefSeq" id="WP_007021466.1">
    <property type="nucleotide sequence ID" value="NZ_CH724126.1"/>
</dbReference>
<name>A0A7U8C4Q7_NEPCE</name>
<comment type="caution">
    <text evidence="1">The sequence shown here is derived from an EMBL/GenBank/DDBJ whole genome shotgun (WGS) entry which is preliminary data.</text>
</comment>
<dbReference type="EMBL" id="AAOW01000010">
    <property type="protein sequence ID" value="EAR61184.1"/>
    <property type="molecule type" value="Genomic_DNA"/>
</dbReference>
<proteinExistence type="predicted"/>
<protein>
    <recommendedName>
        <fullName evidence="3">TIGR02444 family protein</fullName>
    </recommendedName>
</protein>
<evidence type="ECO:0000313" key="1">
    <source>
        <dbReference type="EMBL" id="EAR61184.1"/>
    </source>
</evidence>
<dbReference type="Proteomes" id="UP000002171">
    <property type="component" value="Unassembled WGS sequence"/>
</dbReference>
<dbReference type="OrthoDB" id="5795846at2"/>
<dbReference type="NCBIfam" id="TIGR02444">
    <property type="entry name" value="TIGR02444 family protein"/>
    <property type="match status" value="1"/>
</dbReference>
<dbReference type="AlphaFoldDB" id="A0A7U8C4Q7"/>
<accession>A0A7U8C4Q7</accession>
<keyword evidence="2" id="KW-1185">Reference proteome</keyword>
<dbReference type="InterPro" id="IPR012659">
    <property type="entry name" value="CHP02444"/>
</dbReference>
<dbReference type="Pfam" id="PF09523">
    <property type="entry name" value="DUF2390"/>
    <property type="match status" value="1"/>
</dbReference>
<evidence type="ECO:0008006" key="3">
    <source>
        <dbReference type="Google" id="ProtNLM"/>
    </source>
</evidence>
<evidence type="ECO:0000313" key="2">
    <source>
        <dbReference type="Proteomes" id="UP000002171"/>
    </source>
</evidence>
<reference evidence="1 2" key="1">
    <citation type="submission" date="2006-02" db="EMBL/GenBank/DDBJ databases">
        <authorList>
            <person name="Pinhassi J."/>
            <person name="Pedros-Alio C."/>
            <person name="Ferriera S."/>
            <person name="Johnson J."/>
            <person name="Kravitz S."/>
            <person name="Halpern A."/>
            <person name="Remington K."/>
            <person name="Beeson K."/>
            <person name="Tran B."/>
            <person name="Rogers Y.-H."/>
            <person name="Friedman R."/>
            <person name="Venter J.C."/>
        </authorList>
    </citation>
    <scope>NUCLEOTIDE SEQUENCE [LARGE SCALE GENOMIC DNA]</scope>
    <source>
        <strain evidence="1 2">MED92</strain>
    </source>
</reference>